<organism evidence="2 3">
    <name type="scientific">Cercopithifilaria johnstoni</name>
    <dbReference type="NCBI Taxonomy" id="2874296"/>
    <lineage>
        <taxon>Eukaryota</taxon>
        <taxon>Metazoa</taxon>
        <taxon>Ecdysozoa</taxon>
        <taxon>Nematoda</taxon>
        <taxon>Chromadorea</taxon>
        <taxon>Rhabditida</taxon>
        <taxon>Spirurina</taxon>
        <taxon>Spiruromorpha</taxon>
        <taxon>Filarioidea</taxon>
        <taxon>Onchocercidae</taxon>
        <taxon>Cercopithifilaria</taxon>
    </lineage>
</organism>
<dbReference type="Proteomes" id="UP000746747">
    <property type="component" value="Unassembled WGS sequence"/>
</dbReference>
<sequence length="87" mass="10125">MYSLIVIRIAESPAISEEQFRTIVPNVENFESIDEYGRNISRIQIPRSILYENAIEIKKIYEKNDDDDGDNDNDNDSDNGEERMNIL</sequence>
<evidence type="ECO:0000313" key="2">
    <source>
        <dbReference type="EMBL" id="CAG9533691.1"/>
    </source>
</evidence>
<dbReference type="AlphaFoldDB" id="A0A8J2PZE6"/>
<dbReference type="OrthoDB" id="10482457at2759"/>
<accession>A0A8J2PZE6</accession>
<keyword evidence="3" id="KW-1185">Reference proteome</keyword>
<feature type="region of interest" description="Disordered" evidence="1">
    <location>
        <begin position="61"/>
        <end position="87"/>
    </location>
</feature>
<dbReference type="EMBL" id="CAKAEH010001259">
    <property type="protein sequence ID" value="CAG9533691.1"/>
    <property type="molecule type" value="Genomic_DNA"/>
</dbReference>
<evidence type="ECO:0000256" key="1">
    <source>
        <dbReference type="SAM" id="MobiDB-lite"/>
    </source>
</evidence>
<protein>
    <submittedName>
        <fullName evidence="2">Uncharacterized protein</fullName>
    </submittedName>
</protein>
<reference evidence="2" key="1">
    <citation type="submission" date="2021-09" db="EMBL/GenBank/DDBJ databases">
        <authorList>
            <consortium name="Pathogen Informatics"/>
        </authorList>
    </citation>
    <scope>NUCLEOTIDE SEQUENCE</scope>
</reference>
<comment type="caution">
    <text evidence="2">The sequence shown here is derived from an EMBL/GenBank/DDBJ whole genome shotgun (WGS) entry which is preliminary data.</text>
</comment>
<gene>
    <name evidence="2" type="ORF">CJOHNSTONI_LOCUS3894</name>
</gene>
<name>A0A8J2PZE6_9BILA</name>
<proteinExistence type="predicted"/>
<feature type="compositionally biased region" description="Acidic residues" evidence="1">
    <location>
        <begin position="64"/>
        <end position="79"/>
    </location>
</feature>
<evidence type="ECO:0000313" key="3">
    <source>
        <dbReference type="Proteomes" id="UP000746747"/>
    </source>
</evidence>